<dbReference type="SUPFAM" id="SSF47413">
    <property type="entry name" value="lambda repressor-like DNA-binding domains"/>
    <property type="match status" value="1"/>
</dbReference>
<dbReference type="SMART" id="SM00530">
    <property type="entry name" value="HTH_XRE"/>
    <property type="match status" value="1"/>
</dbReference>
<dbReference type="InterPro" id="IPR014710">
    <property type="entry name" value="RmlC-like_jellyroll"/>
</dbReference>
<dbReference type="PANTHER" id="PTHR46797:SF23">
    <property type="entry name" value="HTH-TYPE TRANSCRIPTIONAL REGULATOR SUTR"/>
    <property type="match status" value="1"/>
</dbReference>
<keyword evidence="6" id="KW-1185">Reference proteome</keyword>
<dbReference type="Pfam" id="PF01381">
    <property type="entry name" value="HTH_3"/>
    <property type="match status" value="1"/>
</dbReference>
<gene>
    <name evidence="5" type="ORF">EV146_10632</name>
</gene>
<dbReference type="InterPro" id="IPR050807">
    <property type="entry name" value="TransReg_Diox_bact_type"/>
</dbReference>
<dbReference type="InterPro" id="IPR001387">
    <property type="entry name" value="Cro/C1-type_HTH"/>
</dbReference>
<evidence type="ECO:0000256" key="2">
    <source>
        <dbReference type="ARBA" id="ARBA00023125"/>
    </source>
</evidence>
<dbReference type="CDD" id="cd00093">
    <property type="entry name" value="HTH_XRE"/>
    <property type="match status" value="1"/>
</dbReference>
<protein>
    <submittedName>
        <fullName evidence="5">Helix-turn-helix protein</fullName>
    </submittedName>
</protein>
<dbReference type="InterPro" id="IPR011051">
    <property type="entry name" value="RmlC_Cupin_sf"/>
</dbReference>
<dbReference type="Gene3D" id="1.10.260.40">
    <property type="entry name" value="lambda repressor-like DNA-binding domains"/>
    <property type="match status" value="1"/>
</dbReference>
<dbReference type="GO" id="GO:0005829">
    <property type="term" value="C:cytosol"/>
    <property type="evidence" value="ECO:0007669"/>
    <property type="project" value="TreeGrafter"/>
</dbReference>
<name>A0A4R2BEC8_9BACI</name>
<organism evidence="5 6">
    <name type="scientific">Mesobacillus foraminis</name>
    <dbReference type="NCBI Taxonomy" id="279826"/>
    <lineage>
        <taxon>Bacteria</taxon>
        <taxon>Bacillati</taxon>
        <taxon>Bacillota</taxon>
        <taxon>Bacilli</taxon>
        <taxon>Bacillales</taxon>
        <taxon>Bacillaceae</taxon>
        <taxon>Mesobacillus</taxon>
    </lineage>
</organism>
<dbReference type="GO" id="GO:0003677">
    <property type="term" value="F:DNA binding"/>
    <property type="evidence" value="ECO:0007669"/>
    <property type="project" value="UniProtKB-KW"/>
</dbReference>
<dbReference type="GO" id="GO:0003700">
    <property type="term" value="F:DNA-binding transcription factor activity"/>
    <property type="evidence" value="ECO:0007669"/>
    <property type="project" value="TreeGrafter"/>
</dbReference>
<accession>A0A4R2BEC8</accession>
<proteinExistence type="predicted"/>
<dbReference type="Proteomes" id="UP000295689">
    <property type="component" value="Unassembled WGS sequence"/>
</dbReference>
<evidence type="ECO:0000256" key="3">
    <source>
        <dbReference type="ARBA" id="ARBA00023163"/>
    </source>
</evidence>
<dbReference type="PROSITE" id="PS50943">
    <property type="entry name" value="HTH_CROC1"/>
    <property type="match status" value="1"/>
</dbReference>
<feature type="domain" description="HTH cro/C1-type" evidence="4">
    <location>
        <begin position="14"/>
        <end position="68"/>
    </location>
</feature>
<keyword evidence="2" id="KW-0238">DNA-binding</keyword>
<evidence type="ECO:0000313" key="5">
    <source>
        <dbReference type="EMBL" id="TCN24833.1"/>
    </source>
</evidence>
<reference evidence="5 6" key="1">
    <citation type="journal article" date="2015" name="Stand. Genomic Sci.">
        <title>Genomic Encyclopedia of Bacterial and Archaeal Type Strains, Phase III: the genomes of soil and plant-associated and newly described type strains.</title>
        <authorList>
            <person name="Whitman W.B."/>
            <person name="Woyke T."/>
            <person name="Klenk H.P."/>
            <person name="Zhou Y."/>
            <person name="Lilburn T.G."/>
            <person name="Beck B.J."/>
            <person name="De Vos P."/>
            <person name="Vandamme P."/>
            <person name="Eisen J.A."/>
            <person name="Garrity G."/>
            <person name="Hugenholtz P."/>
            <person name="Kyrpides N.C."/>
        </authorList>
    </citation>
    <scope>NUCLEOTIDE SEQUENCE [LARGE SCALE GENOMIC DNA]</scope>
    <source>
        <strain evidence="5 6">CV53</strain>
    </source>
</reference>
<dbReference type="EMBL" id="SLVV01000006">
    <property type="protein sequence ID" value="TCN24833.1"/>
    <property type="molecule type" value="Genomic_DNA"/>
</dbReference>
<dbReference type="RefSeq" id="WP_132005963.1">
    <property type="nucleotide sequence ID" value="NZ_JABUHM010000004.1"/>
</dbReference>
<evidence type="ECO:0000256" key="1">
    <source>
        <dbReference type="ARBA" id="ARBA00023015"/>
    </source>
</evidence>
<keyword evidence="1" id="KW-0805">Transcription regulation</keyword>
<dbReference type="InterPro" id="IPR010982">
    <property type="entry name" value="Lambda_DNA-bd_dom_sf"/>
</dbReference>
<comment type="caution">
    <text evidence="5">The sequence shown here is derived from an EMBL/GenBank/DDBJ whole genome shotgun (WGS) entry which is preliminary data.</text>
</comment>
<evidence type="ECO:0000313" key="6">
    <source>
        <dbReference type="Proteomes" id="UP000295689"/>
    </source>
</evidence>
<keyword evidence="3" id="KW-0804">Transcription</keyword>
<dbReference type="PANTHER" id="PTHR46797">
    <property type="entry name" value="HTH-TYPE TRANSCRIPTIONAL REGULATOR"/>
    <property type="match status" value="1"/>
</dbReference>
<dbReference type="AlphaFoldDB" id="A0A4R2BEC8"/>
<dbReference type="SUPFAM" id="SSF51182">
    <property type="entry name" value="RmlC-like cupins"/>
    <property type="match status" value="1"/>
</dbReference>
<evidence type="ECO:0000259" key="4">
    <source>
        <dbReference type="PROSITE" id="PS50943"/>
    </source>
</evidence>
<dbReference type="Gene3D" id="2.60.120.10">
    <property type="entry name" value="Jelly Rolls"/>
    <property type="match status" value="1"/>
</dbReference>
<sequence length="188" mass="20961">MDKKHLSAQIGQRLRYYRLQRQFSLDELAGATGVSKPMLGQIERGNSNPTVSVLWKIAAGLQIPFASFLVNNPSIKIKRAGDQPDFREDDDKFETYNTFASPGIPLETYRIRLLPGCIHHSTPGGMGVLKLLTVHSGTLTIKIGSEEENELYTGDSISFSNDVFQVYQNTADDVCEISMSLFYSSHQI</sequence>